<feature type="region of interest" description="Disordered" evidence="4">
    <location>
        <begin position="648"/>
        <end position="689"/>
    </location>
</feature>
<dbReference type="InterPro" id="IPR027417">
    <property type="entry name" value="P-loop_NTPase"/>
</dbReference>
<feature type="domain" description="GED" evidence="5">
    <location>
        <begin position="777"/>
        <end position="870"/>
    </location>
</feature>
<dbReference type="PROSITE" id="PS51388">
    <property type="entry name" value="GED"/>
    <property type="match status" value="2"/>
</dbReference>
<evidence type="ECO:0000256" key="3">
    <source>
        <dbReference type="RuleBase" id="RU003932"/>
    </source>
</evidence>
<evidence type="ECO:0000259" key="5">
    <source>
        <dbReference type="PROSITE" id="PS51388"/>
    </source>
</evidence>
<dbReference type="SMART" id="SM00053">
    <property type="entry name" value="DYNc"/>
    <property type="match status" value="1"/>
</dbReference>
<dbReference type="AlphaFoldDB" id="A0A0L0SVW7"/>
<evidence type="ECO:0000256" key="2">
    <source>
        <dbReference type="ARBA" id="ARBA00023134"/>
    </source>
</evidence>
<reference evidence="8" key="2">
    <citation type="submission" date="2009-11" db="EMBL/GenBank/DDBJ databases">
        <title>The Genome Sequence of Allomyces macrogynus strain ATCC 38327.</title>
        <authorList>
            <consortium name="The Broad Institute Genome Sequencing Platform"/>
            <person name="Russ C."/>
            <person name="Cuomo C."/>
            <person name="Shea T."/>
            <person name="Young S.K."/>
            <person name="Zeng Q."/>
            <person name="Koehrsen M."/>
            <person name="Haas B."/>
            <person name="Borodovsky M."/>
            <person name="Guigo R."/>
            <person name="Alvarado L."/>
            <person name="Berlin A."/>
            <person name="Borenstein D."/>
            <person name="Chen Z."/>
            <person name="Engels R."/>
            <person name="Freedman E."/>
            <person name="Gellesch M."/>
            <person name="Goldberg J."/>
            <person name="Griggs A."/>
            <person name="Gujja S."/>
            <person name="Heiman D."/>
            <person name="Hepburn T."/>
            <person name="Howarth C."/>
            <person name="Jen D."/>
            <person name="Larson L."/>
            <person name="Lewis B."/>
            <person name="Mehta T."/>
            <person name="Park D."/>
            <person name="Pearson M."/>
            <person name="Roberts A."/>
            <person name="Saif S."/>
            <person name="Shenoy N."/>
            <person name="Sisk P."/>
            <person name="Stolte C."/>
            <person name="Sykes S."/>
            <person name="Walk T."/>
            <person name="White J."/>
            <person name="Yandava C."/>
            <person name="Burger G."/>
            <person name="Gray M.W."/>
            <person name="Holland P.W.H."/>
            <person name="King N."/>
            <person name="Lang F.B.F."/>
            <person name="Roger A.J."/>
            <person name="Ruiz-Trillo I."/>
            <person name="Lander E."/>
            <person name="Nusbaum C."/>
        </authorList>
    </citation>
    <scope>NUCLEOTIDE SEQUENCE [LARGE SCALE GENOMIC DNA]</scope>
    <source>
        <strain evidence="8">ATCC 38327</strain>
    </source>
</reference>
<dbReference type="GO" id="GO:0003924">
    <property type="term" value="F:GTPase activity"/>
    <property type="evidence" value="ECO:0007669"/>
    <property type="project" value="InterPro"/>
</dbReference>
<dbReference type="InterPro" id="IPR022812">
    <property type="entry name" value="Dynamin"/>
</dbReference>
<dbReference type="Pfam" id="PF02212">
    <property type="entry name" value="GED"/>
    <property type="match status" value="2"/>
</dbReference>
<dbReference type="Pfam" id="PF00350">
    <property type="entry name" value="Dynamin_N"/>
    <property type="match status" value="1"/>
</dbReference>
<dbReference type="PROSITE" id="PS51718">
    <property type="entry name" value="G_DYNAMIN_2"/>
    <property type="match status" value="1"/>
</dbReference>
<feature type="domain" description="Dynamin-type G" evidence="6">
    <location>
        <begin position="38"/>
        <end position="314"/>
    </location>
</feature>
<dbReference type="PROSITE" id="PS00410">
    <property type="entry name" value="G_DYNAMIN_1"/>
    <property type="match status" value="1"/>
</dbReference>
<dbReference type="InterPro" id="IPR045063">
    <property type="entry name" value="Dynamin_N"/>
</dbReference>
<reference evidence="7 8" key="1">
    <citation type="submission" date="2009-11" db="EMBL/GenBank/DDBJ databases">
        <title>Annotation of Allomyces macrogynus ATCC 38327.</title>
        <authorList>
            <consortium name="The Broad Institute Genome Sequencing Platform"/>
            <person name="Russ C."/>
            <person name="Cuomo C."/>
            <person name="Burger G."/>
            <person name="Gray M.W."/>
            <person name="Holland P.W.H."/>
            <person name="King N."/>
            <person name="Lang F.B.F."/>
            <person name="Roger A.J."/>
            <person name="Ruiz-Trillo I."/>
            <person name="Young S.K."/>
            <person name="Zeng Q."/>
            <person name="Gargeya S."/>
            <person name="Fitzgerald M."/>
            <person name="Haas B."/>
            <person name="Abouelleil A."/>
            <person name="Alvarado L."/>
            <person name="Arachchi H.M."/>
            <person name="Berlin A."/>
            <person name="Chapman S.B."/>
            <person name="Gearin G."/>
            <person name="Goldberg J."/>
            <person name="Griggs A."/>
            <person name="Gujja S."/>
            <person name="Hansen M."/>
            <person name="Heiman D."/>
            <person name="Howarth C."/>
            <person name="Larimer J."/>
            <person name="Lui A."/>
            <person name="MacDonald P.J.P."/>
            <person name="McCowen C."/>
            <person name="Montmayeur A."/>
            <person name="Murphy C."/>
            <person name="Neiman D."/>
            <person name="Pearson M."/>
            <person name="Priest M."/>
            <person name="Roberts A."/>
            <person name="Saif S."/>
            <person name="Shea T."/>
            <person name="Sisk P."/>
            <person name="Stolte C."/>
            <person name="Sykes S."/>
            <person name="Wortman J."/>
            <person name="Nusbaum C."/>
            <person name="Birren B."/>
        </authorList>
    </citation>
    <scope>NUCLEOTIDE SEQUENCE [LARGE SCALE GENOMIC DNA]</scope>
    <source>
        <strain evidence="7 8">ATCC 38327</strain>
    </source>
</reference>
<feature type="domain" description="GED" evidence="5">
    <location>
        <begin position="1018"/>
        <end position="1109"/>
    </location>
</feature>
<dbReference type="PRINTS" id="PR00195">
    <property type="entry name" value="DYNAMIN"/>
</dbReference>
<feature type="region of interest" description="Disordered" evidence="4">
    <location>
        <begin position="713"/>
        <end position="768"/>
    </location>
</feature>
<name>A0A0L0SVW7_ALLM3</name>
<dbReference type="STRING" id="578462.A0A0L0SVW7"/>
<evidence type="ECO:0000313" key="7">
    <source>
        <dbReference type="EMBL" id="KNE66662.1"/>
    </source>
</evidence>
<dbReference type="GO" id="GO:0005874">
    <property type="term" value="C:microtubule"/>
    <property type="evidence" value="ECO:0007669"/>
    <property type="project" value="TreeGrafter"/>
</dbReference>
<dbReference type="InterPro" id="IPR019762">
    <property type="entry name" value="Dynamin_GTPase_CS"/>
</dbReference>
<dbReference type="Proteomes" id="UP000054350">
    <property type="component" value="Unassembled WGS sequence"/>
</dbReference>
<dbReference type="InterPro" id="IPR030381">
    <property type="entry name" value="G_DYNAMIN_dom"/>
</dbReference>
<organism evidence="7 8">
    <name type="scientific">Allomyces macrogynus (strain ATCC 38327)</name>
    <name type="common">Allomyces javanicus var. macrogynus</name>
    <dbReference type="NCBI Taxonomy" id="578462"/>
    <lineage>
        <taxon>Eukaryota</taxon>
        <taxon>Fungi</taxon>
        <taxon>Fungi incertae sedis</taxon>
        <taxon>Blastocladiomycota</taxon>
        <taxon>Blastocladiomycetes</taxon>
        <taxon>Blastocladiales</taxon>
        <taxon>Blastocladiaceae</taxon>
        <taxon>Allomyces</taxon>
    </lineage>
</organism>
<comment type="similarity">
    <text evidence="3">Belongs to the TRAFAC class dynamin-like GTPase superfamily. Dynamin/Fzo/YdjA family.</text>
</comment>
<evidence type="ECO:0008006" key="9">
    <source>
        <dbReference type="Google" id="ProtNLM"/>
    </source>
</evidence>
<dbReference type="GO" id="GO:0008017">
    <property type="term" value="F:microtubule binding"/>
    <property type="evidence" value="ECO:0007669"/>
    <property type="project" value="TreeGrafter"/>
</dbReference>
<gene>
    <name evidence="7" type="ORF">AMAG_11776</name>
</gene>
<keyword evidence="2 3" id="KW-0342">GTP-binding</keyword>
<feature type="region of interest" description="Disordered" evidence="4">
    <location>
        <begin position="525"/>
        <end position="588"/>
    </location>
</feature>
<evidence type="ECO:0000313" key="8">
    <source>
        <dbReference type="Proteomes" id="UP000054350"/>
    </source>
</evidence>
<proteinExistence type="inferred from homology"/>
<dbReference type="InterPro" id="IPR028082">
    <property type="entry name" value="Peripla_BP_I"/>
</dbReference>
<keyword evidence="1 3" id="KW-0547">Nucleotide-binding</keyword>
<dbReference type="InterPro" id="IPR003130">
    <property type="entry name" value="GED"/>
</dbReference>
<dbReference type="Gene3D" id="1.20.120.1240">
    <property type="entry name" value="Dynamin, middle domain"/>
    <property type="match status" value="3"/>
</dbReference>
<dbReference type="GO" id="GO:0005525">
    <property type="term" value="F:GTP binding"/>
    <property type="evidence" value="ECO:0007669"/>
    <property type="project" value="UniProtKB-KW"/>
</dbReference>
<evidence type="ECO:0000256" key="1">
    <source>
        <dbReference type="ARBA" id="ARBA00022741"/>
    </source>
</evidence>
<dbReference type="GO" id="GO:0005739">
    <property type="term" value="C:mitochondrion"/>
    <property type="evidence" value="ECO:0007669"/>
    <property type="project" value="TreeGrafter"/>
</dbReference>
<dbReference type="GO" id="GO:0016020">
    <property type="term" value="C:membrane"/>
    <property type="evidence" value="ECO:0007669"/>
    <property type="project" value="UniProtKB-SubCell"/>
</dbReference>
<feature type="compositionally biased region" description="Low complexity" evidence="4">
    <location>
        <begin position="557"/>
        <end position="566"/>
    </location>
</feature>
<dbReference type="PANTHER" id="PTHR11566:SF21">
    <property type="entry name" value="DYNAMIN RELATED PROTEIN 1, ISOFORM A"/>
    <property type="match status" value="1"/>
</dbReference>
<dbReference type="SUPFAM" id="SSF53822">
    <property type="entry name" value="Periplasmic binding protein-like I"/>
    <property type="match status" value="1"/>
</dbReference>
<dbReference type="GO" id="GO:0006897">
    <property type="term" value="P:endocytosis"/>
    <property type="evidence" value="ECO:0007669"/>
    <property type="project" value="TreeGrafter"/>
</dbReference>
<feature type="compositionally biased region" description="Low complexity" evidence="4">
    <location>
        <begin position="648"/>
        <end position="675"/>
    </location>
</feature>
<dbReference type="FunFam" id="3.40.50.300:FF:001027">
    <property type="entry name" value="dynamin-related protein 3A"/>
    <property type="match status" value="1"/>
</dbReference>
<dbReference type="Gene3D" id="3.40.50.300">
    <property type="entry name" value="P-loop containing nucleotide triphosphate hydrolases"/>
    <property type="match status" value="1"/>
</dbReference>
<dbReference type="CDD" id="cd08771">
    <property type="entry name" value="DLP_1"/>
    <property type="match status" value="1"/>
</dbReference>
<keyword evidence="8" id="KW-1185">Reference proteome</keyword>
<dbReference type="GO" id="GO:0048312">
    <property type="term" value="P:intracellular distribution of mitochondria"/>
    <property type="evidence" value="ECO:0007669"/>
    <property type="project" value="TreeGrafter"/>
</dbReference>
<protein>
    <recommendedName>
        <fullName evidence="9">Dynamin-type G domain-containing protein</fullName>
    </recommendedName>
</protein>
<dbReference type="SMART" id="SM00302">
    <property type="entry name" value="GED"/>
    <property type="match status" value="2"/>
</dbReference>
<dbReference type="Pfam" id="PF01031">
    <property type="entry name" value="Dynamin_M"/>
    <property type="match status" value="1"/>
</dbReference>
<dbReference type="InterPro" id="IPR001401">
    <property type="entry name" value="Dynamin_GTPase"/>
</dbReference>
<dbReference type="SUPFAM" id="SSF52540">
    <property type="entry name" value="P-loop containing nucleoside triphosphate hydrolases"/>
    <property type="match status" value="1"/>
</dbReference>
<evidence type="ECO:0000256" key="4">
    <source>
        <dbReference type="SAM" id="MobiDB-lite"/>
    </source>
</evidence>
<dbReference type="GO" id="GO:0000266">
    <property type="term" value="P:mitochondrial fission"/>
    <property type="evidence" value="ECO:0007669"/>
    <property type="project" value="TreeGrafter"/>
</dbReference>
<feature type="compositionally biased region" description="Pro residues" evidence="4">
    <location>
        <begin position="729"/>
        <end position="740"/>
    </location>
</feature>
<dbReference type="OrthoDB" id="5061070at2759"/>
<dbReference type="PANTHER" id="PTHR11566">
    <property type="entry name" value="DYNAMIN"/>
    <property type="match status" value="1"/>
</dbReference>
<dbReference type="InterPro" id="IPR000375">
    <property type="entry name" value="Dynamin_stalk"/>
</dbReference>
<dbReference type="InterPro" id="IPR020850">
    <property type="entry name" value="GED_dom"/>
</dbReference>
<dbReference type="GO" id="GO:0016559">
    <property type="term" value="P:peroxisome fission"/>
    <property type="evidence" value="ECO:0007669"/>
    <property type="project" value="TreeGrafter"/>
</dbReference>
<accession>A0A0L0SVW7</accession>
<feature type="compositionally biased region" description="Basic residues" evidence="4">
    <location>
        <begin position="567"/>
        <end position="580"/>
    </location>
</feature>
<evidence type="ECO:0000259" key="6">
    <source>
        <dbReference type="PROSITE" id="PS51718"/>
    </source>
</evidence>
<dbReference type="EMBL" id="GG745350">
    <property type="protein sequence ID" value="KNE66662.1"/>
    <property type="molecule type" value="Genomic_DNA"/>
</dbReference>
<sequence length="1109" mass="119620">MKKHDAAAATTCAPDPRHDLIPLINKLQDILSAIGNSPLDLPQIAVVGSQSSGKSSVLEAIVGKDFLPKGNGIVTRRPLVLQLRNVPPHAVPEGEEAVDVAEFSHCPDRVFTDFADVRREIEAETARIAGDNKGIASDPIRLCVRSPNVVDLTLVDLPGLTKIPVGDQPSDIELQIRELIMGFITKPNCLILAVSPANVDLANSDSLKLAREVDPTGDRTLGLLTKVDLMEPGTHALDILAGRVYPLRLGFVGVVNRSQRDIDQGKSLEFARKREQQFFATHPVYSPVASRCGTTVLARTLNQVLLAHIRDRLPDLKAKLNALINAKQAELVALGGGETAHSGQSPASTVLRLITKYAAEFQASVEGTVTASATTSLSGGARLFQVFDQGFGNALDAVDPMSTLTVREIRTAIRNATGARAALFFVPEAAFDLLVKPQIARLEEPALRCVDQVYEELLRLTHECGSAELRRYPILRARVVDAIAQLLKDVFISTLHRPFLCVHQSHFHFIPFPFVSHPLLPSSRHAPHPTLAGPPPGTESPYRQSRRASHSSVANGPSRSRTAGTRPRPRRTLHQTHARSPHLPSIPPASVRMRCVASHYTANAHPHHVADPNAGSLAVPNGGTLPSAASGPASITGLLSAMSLRRGASSVAGDDGSGSPLPSPRALPAAPAPAQATPPPPAAAAVPRPKPDGFLTYMFGAQDRPPSIYGGPKMGPSMSRSPSATRAPVPQPTIPPPMPLVPQVTFGSNGELGVDSDLAPASSASRSGTAENDEFTIALIRMLITSYFGVVRKTLADTVPKAVMHLLVNETKEALQNRLVQALYRDELVEGLLAEDPEVVAQREECRALLEPSRQTAALQPLRHLRLARLVWTLLIATLALKPWQLVAALPTNLTILVLLPLSDPGGNPAIYRSFQDVMSVAPPAMNAIDPNHNYQLLFQDTGGVRVNAMNVFLNVTSQQTVHALVGEYASRVTLGVALAANNRRLWHCGLASSMDFDNKIDFPFYFRPTPVPTTTNKARSLAHFVASMSWRAVNILATLADTVPKAVMHLLVNETKEALQNRLVQALYRDELVEGLLAEDPEVVAQREECRALLEVYQQALEVFAQAY</sequence>
<dbReference type="VEuPathDB" id="FungiDB:AMAG_11776"/>
<dbReference type="eggNOG" id="KOG0446">
    <property type="taxonomic scope" value="Eukaryota"/>
</dbReference>